<gene>
    <name evidence="1" type="ORF">A8926_1294</name>
</gene>
<dbReference type="Proteomes" id="UP000233786">
    <property type="component" value="Unassembled WGS sequence"/>
</dbReference>
<keyword evidence="2" id="KW-1185">Reference proteome</keyword>
<evidence type="ECO:0000313" key="2">
    <source>
        <dbReference type="Proteomes" id="UP000233786"/>
    </source>
</evidence>
<accession>A0A2N3XSW0</accession>
<dbReference type="STRING" id="994479.GCA_000194155_04011"/>
<dbReference type="EMBL" id="PJNB01000001">
    <property type="protein sequence ID" value="PKW13739.1"/>
    <property type="molecule type" value="Genomic_DNA"/>
</dbReference>
<protein>
    <submittedName>
        <fullName evidence="1">Uncharacterized protein</fullName>
    </submittedName>
</protein>
<reference evidence="1" key="1">
    <citation type="submission" date="2017-12" db="EMBL/GenBank/DDBJ databases">
        <title>Sequencing the genomes of 1000 Actinobacteria strains.</title>
        <authorList>
            <person name="Klenk H.-P."/>
        </authorList>
    </citation>
    <scope>NUCLEOTIDE SEQUENCE [LARGE SCALE GENOMIC DNA]</scope>
    <source>
        <strain evidence="1">DSM 44228</strain>
    </source>
</reference>
<organism evidence="1 2">
    <name type="scientific">Saccharopolyspora spinosa</name>
    <dbReference type="NCBI Taxonomy" id="60894"/>
    <lineage>
        <taxon>Bacteria</taxon>
        <taxon>Bacillati</taxon>
        <taxon>Actinomycetota</taxon>
        <taxon>Actinomycetes</taxon>
        <taxon>Pseudonocardiales</taxon>
        <taxon>Pseudonocardiaceae</taxon>
        <taxon>Saccharopolyspora</taxon>
    </lineage>
</organism>
<name>A0A2N3XSW0_SACSN</name>
<evidence type="ECO:0000313" key="1">
    <source>
        <dbReference type="EMBL" id="PKW13739.1"/>
    </source>
</evidence>
<sequence>MGTENADLAVLLRRTQWLLDDLAFQVGAGRRDADDFEAAATALDEISLLLRETSPTATITERSSE</sequence>
<proteinExistence type="predicted"/>
<dbReference type="AlphaFoldDB" id="A0A2N3XSW0"/>
<dbReference type="RefSeq" id="WP_010307707.1">
    <property type="nucleotide sequence ID" value="NZ_CP061007.1"/>
</dbReference>
<dbReference type="OrthoDB" id="5195038at2"/>
<comment type="caution">
    <text evidence="1">The sequence shown here is derived from an EMBL/GenBank/DDBJ whole genome shotgun (WGS) entry which is preliminary data.</text>
</comment>